<organism evidence="10 11">
    <name type="scientific">Clostridium sporogenes</name>
    <dbReference type="NCBI Taxonomy" id="1509"/>
    <lineage>
        <taxon>Bacteria</taxon>
        <taxon>Bacillati</taxon>
        <taxon>Bacillota</taxon>
        <taxon>Clostridia</taxon>
        <taxon>Eubacteriales</taxon>
        <taxon>Clostridiaceae</taxon>
        <taxon>Clostridium</taxon>
    </lineage>
</organism>
<keyword evidence="6" id="KW-0564">Palmitate</keyword>
<keyword evidence="3" id="KW-0309">Germination</keyword>
<evidence type="ECO:0000256" key="1">
    <source>
        <dbReference type="ARBA" id="ARBA00004635"/>
    </source>
</evidence>
<evidence type="ECO:0000256" key="7">
    <source>
        <dbReference type="ARBA" id="ARBA00023288"/>
    </source>
</evidence>
<accession>A0A1L3NKN4</accession>
<dbReference type="AlphaFoldDB" id="A0A1L3NKN4"/>
<evidence type="ECO:0000259" key="9">
    <source>
        <dbReference type="Pfam" id="PF25198"/>
    </source>
</evidence>
<dbReference type="GO" id="GO:0016020">
    <property type="term" value="C:membrane"/>
    <property type="evidence" value="ECO:0007669"/>
    <property type="project" value="UniProtKB-SubCell"/>
</dbReference>
<protein>
    <submittedName>
        <fullName evidence="10">Germination, Ger(X)C family protein</fullName>
    </submittedName>
</protein>
<gene>
    <name evidence="10" type="ORF">NPD5_1997</name>
</gene>
<name>A0A1L3NKN4_CLOSG</name>
<dbReference type="InterPro" id="IPR057336">
    <property type="entry name" value="GerAC_N"/>
</dbReference>
<feature type="domain" description="Spore germination protein N-terminal" evidence="9">
    <location>
        <begin position="23"/>
        <end position="216"/>
    </location>
</feature>
<dbReference type="Gene3D" id="3.30.300.210">
    <property type="entry name" value="Nutrient germinant receptor protein C, domain 3"/>
    <property type="match status" value="1"/>
</dbReference>
<dbReference type="PANTHER" id="PTHR35789:SF1">
    <property type="entry name" value="SPORE GERMINATION PROTEIN B3"/>
    <property type="match status" value="1"/>
</dbReference>
<evidence type="ECO:0000313" key="10">
    <source>
        <dbReference type="EMBL" id="APH16675.1"/>
    </source>
</evidence>
<dbReference type="InterPro" id="IPR038501">
    <property type="entry name" value="Spore_GerAC_C_sf"/>
</dbReference>
<comment type="subcellular location">
    <subcellularLocation>
        <location evidence="1">Membrane</location>
        <topology evidence="1">Lipid-anchor</topology>
    </subcellularLocation>
</comment>
<evidence type="ECO:0000259" key="8">
    <source>
        <dbReference type="Pfam" id="PF05504"/>
    </source>
</evidence>
<evidence type="ECO:0000256" key="5">
    <source>
        <dbReference type="ARBA" id="ARBA00023136"/>
    </source>
</evidence>
<proteinExistence type="inferred from homology"/>
<dbReference type="RefSeq" id="WP_072585682.1">
    <property type="nucleotide sequence ID" value="NZ_CP013243.1"/>
</dbReference>
<dbReference type="eggNOG" id="ENOG502Z8GN">
    <property type="taxonomic scope" value="Bacteria"/>
</dbReference>
<dbReference type="EMBL" id="CP013243">
    <property type="protein sequence ID" value="APH16675.1"/>
    <property type="molecule type" value="Genomic_DNA"/>
</dbReference>
<comment type="similarity">
    <text evidence="2">Belongs to the GerABKC lipoprotein family.</text>
</comment>
<dbReference type="STRING" id="413999.CBO0125"/>
<dbReference type="Pfam" id="PF05504">
    <property type="entry name" value="Spore_GerAC"/>
    <property type="match status" value="1"/>
</dbReference>
<evidence type="ECO:0000256" key="6">
    <source>
        <dbReference type="ARBA" id="ARBA00023139"/>
    </source>
</evidence>
<keyword evidence="7" id="KW-0449">Lipoprotein</keyword>
<dbReference type="InterPro" id="IPR046953">
    <property type="entry name" value="Spore_GerAC-like_C"/>
</dbReference>
<evidence type="ECO:0000256" key="4">
    <source>
        <dbReference type="ARBA" id="ARBA00022729"/>
    </source>
</evidence>
<feature type="domain" description="Spore germination GerAC-like C-terminal" evidence="8">
    <location>
        <begin position="228"/>
        <end position="390"/>
    </location>
</feature>
<dbReference type="PANTHER" id="PTHR35789">
    <property type="entry name" value="SPORE GERMINATION PROTEIN B3"/>
    <property type="match status" value="1"/>
</dbReference>
<evidence type="ECO:0000256" key="2">
    <source>
        <dbReference type="ARBA" id="ARBA00007886"/>
    </source>
</evidence>
<dbReference type="InterPro" id="IPR008844">
    <property type="entry name" value="Spore_GerAC-like"/>
</dbReference>
<dbReference type="NCBIfam" id="TIGR02887">
    <property type="entry name" value="spore_ger_x_C"/>
    <property type="match status" value="1"/>
</dbReference>
<dbReference type="Proteomes" id="UP000182204">
    <property type="component" value="Chromosome"/>
</dbReference>
<keyword evidence="4" id="KW-0732">Signal</keyword>
<keyword evidence="5" id="KW-0472">Membrane</keyword>
<sequence length="393" mass="44591">MKSKKCLAIILILSTICMTGCWDKIEINERAFASVLGVDAGKDIGKEKQLKEISESASFTGSKFDKIKVTYAFPDISKLGPEKGGTAVDNTMSVDAYSMQDGINEVINKSSRTLSFGHLKLIVLNTSILDYSNTFKEVIDYLQRQPSINRMIYIVFSENKSEEILKFRPNMEKSIENYIIGILENNKKSNTSSPLTLNEFLEKTSQNNTTLMPVINIDKKSKDLKISKVAVIKNDKIKGYVSTEQANNIQLINKRFKGGTRTIIRDGSPLDYSIENNERKINIKDKKKLSVDIKLSLEGQIKGYNIDKQISSNEGNIKKIEEDLNKAITQDIKEVIRISQTEYNTDILDLGEFIHKYHPKLWKEIKGNWNELYKTVDINVSVDTKVRRIGAIK</sequence>
<dbReference type="Pfam" id="PF25198">
    <property type="entry name" value="Spore_GerAC_N"/>
    <property type="match status" value="1"/>
</dbReference>
<evidence type="ECO:0000313" key="11">
    <source>
        <dbReference type="Proteomes" id="UP000182204"/>
    </source>
</evidence>
<evidence type="ECO:0000256" key="3">
    <source>
        <dbReference type="ARBA" id="ARBA00022544"/>
    </source>
</evidence>
<reference evidence="10 11" key="1">
    <citation type="submission" date="2015-11" db="EMBL/GenBank/DDBJ databases">
        <authorList>
            <person name="Hill K.K."/>
            <person name="Shirey T.B."/>
            <person name="Raphael B."/>
            <person name="Daligault H.E."/>
            <person name="Davenport K.W."/>
            <person name="Bruce D.C."/>
            <person name="Foley B.T."/>
            <person name="Johnson S.L."/>
        </authorList>
    </citation>
    <scope>NUCLEOTIDE SEQUENCE [LARGE SCALE GENOMIC DNA]</scope>
    <source>
        <strain evidence="10 11">CDC_1632</strain>
    </source>
</reference>
<dbReference type="GO" id="GO:0009847">
    <property type="term" value="P:spore germination"/>
    <property type="evidence" value="ECO:0007669"/>
    <property type="project" value="InterPro"/>
</dbReference>